<sequence length="54" mass="5560">MTKLTNMGRLVLGMSLVALLAACADRIEEEVGECEPGVGEISRSAEVAPLPAGC</sequence>
<keyword evidence="3" id="KW-1185">Reference proteome</keyword>
<proteinExistence type="predicted"/>
<gene>
    <name evidence="2" type="ORF">C8N32_1302</name>
</gene>
<feature type="chain" id="PRO_5015494676" description="Lipoprotein" evidence="1">
    <location>
        <begin position="25"/>
        <end position="54"/>
    </location>
</feature>
<name>A0A2T5BNK7_9RHOB</name>
<dbReference type="EMBL" id="QAAA01000030">
    <property type="protein sequence ID" value="PTN00571.1"/>
    <property type="molecule type" value="Genomic_DNA"/>
</dbReference>
<dbReference type="AlphaFoldDB" id="A0A2T5BNK7"/>
<evidence type="ECO:0000313" key="2">
    <source>
        <dbReference type="EMBL" id="PTN00571.1"/>
    </source>
</evidence>
<protein>
    <recommendedName>
        <fullName evidence="4">Lipoprotein</fullName>
    </recommendedName>
</protein>
<evidence type="ECO:0000256" key="1">
    <source>
        <dbReference type="SAM" id="SignalP"/>
    </source>
</evidence>
<dbReference type="RefSeq" id="WP_170106819.1">
    <property type="nucleotide sequence ID" value="NZ_NHSI01000045.1"/>
</dbReference>
<comment type="caution">
    <text evidence="2">The sequence shown here is derived from an EMBL/GenBank/DDBJ whole genome shotgun (WGS) entry which is preliminary data.</text>
</comment>
<evidence type="ECO:0000313" key="3">
    <source>
        <dbReference type="Proteomes" id="UP000243859"/>
    </source>
</evidence>
<dbReference type="PROSITE" id="PS51257">
    <property type="entry name" value="PROKAR_LIPOPROTEIN"/>
    <property type="match status" value="1"/>
</dbReference>
<organism evidence="2 3">
    <name type="scientific">Rhodovulum imhoffii</name>
    <dbReference type="NCBI Taxonomy" id="365340"/>
    <lineage>
        <taxon>Bacteria</taxon>
        <taxon>Pseudomonadati</taxon>
        <taxon>Pseudomonadota</taxon>
        <taxon>Alphaproteobacteria</taxon>
        <taxon>Rhodobacterales</taxon>
        <taxon>Paracoccaceae</taxon>
        <taxon>Rhodovulum</taxon>
    </lineage>
</organism>
<evidence type="ECO:0008006" key="4">
    <source>
        <dbReference type="Google" id="ProtNLM"/>
    </source>
</evidence>
<dbReference type="Proteomes" id="UP000243859">
    <property type="component" value="Unassembled WGS sequence"/>
</dbReference>
<reference evidence="2 3" key="1">
    <citation type="submission" date="2018-04" db="EMBL/GenBank/DDBJ databases">
        <title>Genomic Encyclopedia of Archaeal and Bacterial Type Strains, Phase II (KMG-II): from individual species to whole genera.</title>
        <authorList>
            <person name="Goeker M."/>
        </authorList>
    </citation>
    <scope>NUCLEOTIDE SEQUENCE [LARGE SCALE GENOMIC DNA]</scope>
    <source>
        <strain evidence="2 3">DSM 18064</strain>
    </source>
</reference>
<feature type="signal peptide" evidence="1">
    <location>
        <begin position="1"/>
        <end position="24"/>
    </location>
</feature>
<accession>A0A2T5BNK7</accession>
<keyword evidence="1" id="KW-0732">Signal</keyword>